<evidence type="ECO:0000256" key="1">
    <source>
        <dbReference type="SAM" id="MobiDB-lite"/>
    </source>
</evidence>
<accession>A0A4S4KE08</accession>
<proteinExistence type="predicted"/>
<dbReference type="AlphaFoldDB" id="A0A4S4KE08"/>
<dbReference type="Proteomes" id="UP000309038">
    <property type="component" value="Unassembled WGS sequence"/>
</dbReference>
<keyword evidence="3" id="KW-1185">Reference proteome</keyword>
<dbReference type="EMBL" id="SGPJ01000240">
    <property type="protein sequence ID" value="THG96374.1"/>
    <property type="molecule type" value="Genomic_DNA"/>
</dbReference>
<protein>
    <submittedName>
        <fullName evidence="2">Uncharacterized protein</fullName>
    </submittedName>
</protein>
<feature type="region of interest" description="Disordered" evidence="1">
    <location>
        <begin position="23"/>
        <end position="47"/>
    </location>
</feature>
<organism evidence="2 3">
    <name type="scientific">Hermanssonia centrifuga</name>
    <dbReference type="NCBI Taxonomy" id="98765"/>
    <lineage>
        <taxon>Eukaryota</taxon>
        <taxon>Fungi</taxon>
        <taxon>Dikarya</taxon>
        <taxon>Basidiomycota</taxon>
        <taxon>Agaricomycotina</taxon>
        <taxon>Agaricomycetes</taxon>
        <taxon>Polyporales</taxon>
        <taxon>Meruliaceae</taxon>
        <taxon>Hermanssonia</taxon>
    </lineage>
</organism>
<feature type="compositionally biased region" description="Acidic residues" evidence="1">
    <location>
        <begin position="23"/>
        <end position="32"/>
    </location>
</feature>
<evidence type="ECO:0000313" key="2">
    <source>
        <dbReference type="EMBL" id="THG96374.1"/>
    </source>
</evidence>
<sequence length="60" mass="6854">MLTSNEINDIVVTQIARLLVPATEEEQDEGCDQNDHTSNHATDNRTNFYARNGTVVLHWR</sequence>
<gene>
    <name evidence="2" type="ORF">EW026_g5445</name>
</gene>
<name>A0A4S4KE08_9APHY</name>
<reference evidence="2 3" key="1">
    <citation type="submission" date="2019-02" db="EMBL/GenBank/DDBJ databases">
        <title>Genome sequencing of the rare red list fungi Phlebia centrifuga.</title>
        <authorList>
            <person name="Buettner E."/>
            <person name="Kellner H."/>
        </authorList>
    </citation>
    <scope>NUCLEOTIDE SEQUENCE [LARGE SCALE GENOMIC DNA]</scope>
    <source>
        <strain evidence="2 3">DSM 108282</strain>
    </source>
</reference>
<comment type="caution">
    <text evidence="2">The sequence shown here is derived from an EMBL/GenBank/DDBJ whole genome shotgun (WGS) entry which is preliminary data.</text>
</comment>
<evidence type="ECO:0000313" key="3">
    <source>
        <dbReference type="Proteomes" id="UP000309038"/>
    </source>
</evidence>